<dbReference type="EMBL" id="WHPN01000225">
    <property type="protein sequence ID" value="KAF4409367.1"/>
    <property type="molecule type" value="Genomic_DNA"/>
</dbReference>
<reference evidence="2 3" key="1">
    <citation type="submission" date="2019-10" db="EMBL/GenBank/DDBJ databases">
        <title>Streptomyces tenebrisbrunneis sp.nov., an endogenous actinomycete isolated from of Lycium ruthenicum.</title>
        <authorList>
            <person name="Ma L."/>
        </authorList>
    </citation>
    <scope>NUCLEOTIDE SEQUENCE [LARGE SCALE GENOMIC DNA]</scope>
    <source>
        <strain evidence="2 3">TRM 66187</strain>
    </source>
</reference>
<evidence type="ECO:0000313" key="2">
    <source>
        <dbReference type="EMBL" id="KAF4409367.1"/>
    </source>
</evidence>
<gene>
    <name evidence="2" type="ORF">GCU69_09350</name>
</gene>
<name>A0ABQ7FL13_9ACTN</name>
<organism evidence="2 3">
    <name type="scientific">Streptomyces lycii</name>
    <dbReference type="NCBI Taxonomy" id="2654337"/>
    <lineage>
        <taxon>Bacteria</taxon>
        <taxon>Bacillati</taxon>
        <taxon>Actinomycetota</taxon>
        <taxon>Actinomycetes</taxon>
        <taxon>Kitasatosporales</taxon>
        <taxon>Streptomycetaceae</taxon>
        <taxon>Streptomyces</taxon>
    </lineage>
</organism>
<protein>
    <submittedName>
        <fullName evidence="2">LysM peptidoglycan-binding domain-containing protein</fullName>
    </submittedName>
</protein>
<accession>A0ABQ7FL13</accession>
<evidence type="ECO:0000313" key="3">
    <source>
        <dbReference type="Proteomes" id="UP000621266"/>
    </source>
</evidence>
<proteinExistence type="predicted"/>
<comment type="caution">
    <text evidence="2">The sequence shown here is derived from an EMBL/GenBank/DDBJ whole genome shotgun (WGS) entry which is preliminary data.</text>
</comment>
<feature type="region of interest" description="Disordered" evidence="1">
    <location>
        <begin position="48"/>
        <end position="73"/>
    </location>
</feature>
<sequence length="129" mass="13859">MIEPYESALDAVPGSHPYPRSSRYHDAEIAVHRAADGTEVRYTRRRLLPPLGDDPDDTAPHTVNSGERPGHLAQRYFGDPAQWWRIADANPVLDPRELTAEPGTEIEIPVPGGFGTGGPGGRAGGAGRV</sequence>
<feature type="compositionally biased region" description="Gly residues" evidence="1">
    <location>
        <begin position="112"/>
        <end position="129"/>
    </location>
</feature>
<keyword evidence="3" id="KW-1185">Reference proteome</keyword>
<dbReference type="Proteomes" id="UP000621266">
    <property type="component" value="Unassembled WGS sequence"/>
</dbReference>
<feature type="region of interest" description="Disordered" evidence="1">
    <location>
        <begin position="101"/>
        <end position="129"/>
    </location>
</feature>
<evidence type="ECO:0000256" key="1">
    <source>
        <dbReference type="SAM" id="MobiDB-lite"/>
    </source>
</evidence>
<dbReference type="RefSeq" id="WP_156205634.1">
    <property type="nucleotide sequence ID" value="NZ_WHPN01000225.1"/>
</dbReference>